<dbReference type="EMBL" id="BONH01000002">
    <property type="protein sequence ID" value="GIF95881.1"/>
    <property type="molecule type" value="Genomic_DNA"/>
</dbReference>
<accession>A0A8J3K9P2</accession>
<name>A0A8J3K9P2_9ACTN</name>
<dbReference type="AlphaFoldDB" id="A0A8J3K9P2"/>
<comment type="caution">
    <text evidence="1">The sequence shown here is derived from an EMBL/GenBank/DDBJ whole genome shotgun (WGS) entry which is preliminary data.</text>
</comment>
<dbReference type="InterPro" id="IPR029044">
    <property type="entry name" value="Nucleotide-diphossugar_trans"/>
</dbReference>
<dbReference type="PANTHER" id="PTHR36529">
    <property type="entry name" value="SLL1095 PROTEIN"/>
    <property type="match status" value="1"/>
</dbReference>
<dbReference type="Pfam" id="PF09837">
    <property type="entry name" value="DUF2064"/>
    <property type="match status" value="1"/>
</dbReference>
<reference evidence="1 2" key="1">
    <citation type="submission" date="2021-01" db="EMBL/GenBank/DDBJ databases">
        <title>Whole genome shotgun sequence of Catellatospora citrea NBRC 14495.</title>
        <authorList>
            <person name="Komaki H."/>
            <person name="Tamura T."/>
        </authorList>
    </citation>
    <scope>NUCLEOTIDE SEQUENCE [LARGE SCALE GENOMIC DNA]</scope>
    <source>
        <strain evidence="1 2">NBRC 14495</strain>
    </source>
</reference>
<protein>
    <recommendedName>
        <fullName evidence="3">Glycosyltransferase A (GT-A) superfamily protein (DUF2064 family)</fullName>
    </recommendedName>
</protein>
<dbReference type="Proteomes" id="UP000659904">
    <property type="component" value="Unassembled WGS sequence"/>
</dbReference>
<proteinExistence type="predicted"/>
<dbReference type="SUPFAM" id="SSF53448">
    <property type="entry name" value="Nucleotide-diphospho-sugar transferases"/>
    <property type="match status" value="1"/>
</dbReference>
<dbReference type="NCBIfam" id="TIGR04282">
    <property type="entry name" value="glyco_like_cofC"/>
    <property type="match status" value="1"/>
</dbReference>
<evidence type="ECO:0008006" key="3">
    <source>
        <dbReference type="Google" id="ProtNLM"/>
    </source>
</evidence>
<dbReference type="RefSeq" id="WP_120321017.1">
    <property type="nucleotide sequence ID" value="NZ_BONH01000002.1"/>
</dbReference>
<sequence length="214" mass="21649">MNAQFLVIAKAPVPGRVKTRLCPPCSPHQAAAIAAAALADTLAAVDATPARRRTLVVDGDHPAPAGWAAVPQRGDGLGERLAHAFADTALPGVPSVLVGMDTPQLSPALLASAVDALDDADAALGPAADGGWWVLALREPAHAAALAAVPMSTADTGALTFAALHVLGLRTARLATLRDVDTAADARAVAAEHPRGRFADAVRAHLPASHGALR</sequence>
<keyword evidence="2" id="KW-1185">Reference proteome</keyword>
<organism evidence="1 2">
    <name type="scientific">Catellatospora citrea</name>
    <dbReference type="NCBI Taxonomy" id="53366"/>
    <lineage>
        <taxon>Bacteria</taxon>
        <taxon>Bacillati</taxon>
        <taxon>Actinomycetota</taxon>
        <taxon>Actinomycetes</taxon>
        <taxon>Micromonosporales</taxon>
        <taxon>Micromonosporaceae</taxon>
        <taxon>Catellatospora</taxon>
    </lineage>
</organism>
<dbReference type="PANTHER" id="PTHR36529:SF1">
    <property type="entry name" value="GLYCOSYLTRANSFERASE"/>
    <property type="match status" value="1"/>
</dbReference>
<dbReference type="Gene3D" id="3.90.550.10">
    <property type="entry name" value="Spore Coat Polysaccharide Biosynthesis Protein SpsA, Chain A"/>
    <property type="match status" value="1"/>
</dbReference>
<gene>
    <name evidence="1" type="ORF">Cci01nite_09750</name>
</gene>
<dbReference type="InterPro" id="IPR018641">
    <property type="entry name" value="Trfase_1_rSAM/seldom-assoc"/>
</dbReference>
<evidence type="ECO:0000313" key="2">
    <source>
        <dbReference type="Proteomes" id="UP000659904"/>
    </source>
</evidence>
<evidence type="ECO:0000313" key="1">
    <source>
        <dbReference type="EMBL" id="GIF95881.1"/>
    </source>
</evidence>